<protein>
    <submittedName>
        <fullName evidence="2">(Mediterranean fruit fly) hypothetical protein</fullName>
    </submittedName>
</protein>
<proteinExistence type="predicted"/>
<name>A0A811V1W3_CERCA</name>
<reference evidence="2" key="1">
    <citation type="submission" date="2020-11" db="EMBL/GenBank/DDBJ databases">
        <authorList>
            <person name="Whitehead M."/>
        </authorList>
    </citation>
    <scope>NUCLEOTIDE SEQUENCE</scope>
    <source>
        <strain evidence="2">EGII</strain>
    </source>
</reference>
<organism evidence="2 3">
    <name type="scientific">Ceratitis capitata</name>
    <name type="common">Mediterranean fruit fly</name>
    <name type="synonym">Tephritis capitata</name>
    <dbReference type="NCBI Taxonomy" id="7213"/>
    <lineage>
        <taxon>Eukaryota</taxon>
        <taxon>Metazoa</taxon>
        <taxon>Ecdysozoa</taxon>
        <taxon>Arthropoda</taxon>
        <taxon>Hexapoda</taxon>
        <taxon>Insecta</taxon>
        <taxon>Pterygota</taxon>
        <taxon>Neoptera</taxon>
        <taxon>Endopterygota</taxon>
        <taxon>Diptera</taxon>
        <taxon>Brachycera</taxon>
        <taxon>Muscomorpha</taxon>
        <taxon>Tephritoidea</taxon>
        <taxon>Tephritidae</taxon>
        <taxon>Ceratitis</taxon>
        <taxon>Ceratitis</taxon>
    </lineage>
</organism>
<evidence type="ECO:0000313" key="2">
    <source>
        <dbReference type="EMBL" id="CAD7003877.1"/>
    </source>
</evidence>
<gene>
    <name evidence="2" type="ORF">CCAP1982_LOCUS12307</name>
</gene>
<evidence type="ECO:0000256" key="1">
    <source>
        <dbReference type="SAM" id="MobiDB-lite"/>
    </source>
</evidence>
<accession>A0A811V1W3</accession>
<keyword evidence="3" id="KW-1185">Reference proteome</keyword>
<comment type="caution">
    <text evidence="2">The sequence shown here is derived from an EMBL/GenBank/DDBJ whole genome shotgun (WGS) entry which is preliminary data.</text>
</comment>
<sequence>QRFSLISLKYTLTHTHPQTTRTHLRIAQPDIGKHSASAATPAIFNHSSASSRQTE</sequence>
<dbReference type="Proteomes" id="UP000606786">
    <property type="component" value="Unassembled WGS sequence"/>
</dbReference>
<feature type="region of interest" description="Disordered" evidence="1">
    <location>
        <begin position="32"/>
        <end position="55"/>
    </location>
</feature>
<feature type="non-terminal residue" evidence="2">
    <location>
        <position position="1"/>
    </location>
</feature>
<dbReference type="EMBL" id="CAJHJT010000034">
    <property type="protein sequence ID" value="CAD7003877.1"/>
    <property type="molecule type" value="Genomic_DNA"/>
</dbReference>
<dbReference type="AlphaFoldDB" id="A0A811V1W3"/>
<feature type="compositionally biased region" description="Polar residues" evidence="1">
    <location>
        <begin position="45"/>
        <end position="55"/>
    </location>
</feature>
<evidence type="ECO:0000313" key="3">
    <source>
        <dbReference type="Proteomes" id="UP000606786"/>
    </source>
</evidence>